<feature type="domain" description="ZP" evidence="1">
    <location>
        <begin position="3"/>
        <end position="59"/>
    </location>
</feature>
<dbReference type="Pfam" id="PF23344">
    <property type="entry name" value="ZP-N"/>
    <property type="match status" value="1"/>
</dbReference>
<gene>
    <name evidence="2" type="ORF">M959_10483</name>
</gene>
<dbReference type="AlphaFoldDB" id="A0A093BM29"/>
<dbReference type="Gene3D" id="2.60.40.3210">
    <property type="entry name" value="Zona pellucida, ZP-N domain"/>
    <property type="match status" value="1"/>
</dbReference>
<proteinExistence type="predicted"/>
<reference evidence="3" key="2">
    <citation type="journal article" date="2014" name="Science">
        <title>Comparative genomics reveals insights into avian genome evolution and adaptation.</title>
        <authorList>
            <consortium name="Avian Genome Consortium"/>
            <person name="Zhang G."/>
            <person name="Li C."/>
            <person name="Li Q."/>
            <person name="Li B."/>
            <person name="Larkin D.M."/>
            <person name="Lee C."/>
            <person name="Storz J.F."/>
            <person name="Antunes A."/>
            <person name="Greenwold M.J."/>
            <person name="Meredith R.W."/>
            <person name="Odeen A."/>
            <person name="Cui J."/>
            <person name="Zhou Q."/>
            <person name="Xu L."/>
            <person name="Pan H."/>
            <person name="Wang Z."/>
            <person name="Jin L."/>
            <person name="Zhang P."/>
            <person name="Hu H."/>
            <person name="Yang W."/>
            <person name="Hu J."/>
            <person name="Xiao J."/>
            <person name="Yang Z."/>
            <person name="Liu Y."/>
            <person name="Xie Q."/>
            <person name="Yu H."/>
            <person name="Lian J."/>
            <person name="Wen P."/>
            <person name="Zhang F."/>
            <person name="Li H."/>
            <person name="Zeng Y."/>
            <person name="Xiong Z."/>
            <person name="Liu S."/>
            <person name="Zhou L."/>
            <person name="Huang Z."/>
            <person name="An N."/>
            <person name="Wang J."/>
            <person name="Zheng Q."/>
            <person name="Xiong Y."/>
            <person name="Wang G."/>
            <person name="Wang B."/>
            <person name="Wang J."/>
            <person name="Fan Y."/>
            <person name="da Fonseca R.R."/>
            <person name="Alfaro-Nunez A."/>
            <person name="Schubert M."/>
            <person name="Orlando L."/>
            <person name="Mourier T."/>
            <person name="Howard J.T."/>
            <person name="Ganapathy G."/>
            <person name="Pfenning A."/>
            <person name="Whitney O."/>
            <person name="Rivas M.V."/>
            <person name="Hara E."/>
            <person name="Smith J."/>
            <person name="Farre M."/>
            <person name="Narayan J."/>
            <person name="Slavov G."/>
            <person name="Romanov M.N."/>
            <person name="Borges R."/>
            <person name="Machado J.P."/>
            <person name="Khan I."/>
            <person name="Springer M.S."/>
            <person name="Gatesy J."/>
            <person name="Hoffmann F.G."/>
            <person name="Opazo J.C."/>
            <person name="Hastad O."/>
            <person name="Sawyer R.H."/>
            <person name="Kim H."/>
            <person name="Kim K.W."/>
            <person name="Kim H.J."/>
            <person name="Cho S."/>
            <person name="Li N."/>
            <person name="Huang Y."/>
            <person name="Bruford M.W."/>
            <person name="Zhan X."/>
            <person name="Dixon A."/>
            <person name="Bertelsen M.F."/>
            <person name="Derryberry E."/>
            <person name="Warren W."/>
            <person name="Wilson R.K."/>
            <person name="Li S."/>
            <person name="Ray D.A."/>
            <person name="Green R.E."/>
            <person name="O'Brien S.J."/>
            <person name="Griffin D."/>
            <person name="Johnson W.E."/>
            <person name="Haussler D."/>
            <person name="Ryder O.A."/>
            <person name="Willerslev E."/>
            <person name="Graves G.R."/>
            <person name="Alstrom P."/>
            <person name="Fjeldsa J."/>
            <person name="Mindell D.P."/>
            <person name="Edwards S.V."/>
            <person name="Braun E.L."/>
            <person name="Rahbek C."/>
            <person name="Burt D.W."/>
            <person name="Houde P."/>
            <person name="Zhang Y."/>
            <person name="Yang H."/>
            <person name="Wang J."/>
            <person name="Jarvis E.D."/>
            <person name="Gilbert M.T."/>
            <person name="Wang J."/>
        </authorList>
    </citation>
    <scope>NUCLEOTIDE SEQUENCE [LARGE SCALE GENOMIC DNA]</scope>
</reference>
<organism evidence="2 3">
    <name type="scientific">Chaetura pelagica</name>
    <name type="common">Chimney swift</name>
    <name type="synonym">Hirundo pelagica</name>
    <dbReference type="NCBI Taxonomy" id="8897"/>
    <lineage>
        <taxon>Eukaryota</taxon>
        <taxon>Metazoa</taxon>
        <taxon>Chordata</taxon>
        <taxon>Craniata</taxon>
        <taxon>Vertebrata</taxon>
        <taxon>Euteleostomi</taxon>
        <taxon>Archelosauria</taxon>
        <taxon>Archosauria</taxon>
        <taxon>Dinosauria</taxon>
        <taxon>Saurischia</taxon>
        <taxon>Theropoda</taxon>
        <taxon>Coelurosauria</taxon>
        <taxon>Aves</taxon>
        <taxon>Neognathae</taxon>
        <taxon>Neoaves</taxon>
        <taxon>Strisores</taxon>
        <taxon>Apodiformes</taxon>
        <taxon>Apodidae</taxon>
        <taxon>Apodinae</taxon>
        <taxon>Chaetura</taxon>
    </lineage>
</organism>
<dbReference type="InterPro" id="IPR001507">
    <property type="entry name" value="ZP_dom"/>
</dbReference>
<feature type="non-terminal residue" evidence="2">
    <location>
        <position position="1"/>
    </location>
</feature>
<name>A0A093BM29_CHAPE</name>
<accession>A0A093BM29</accession>
<keyword evidence="3" id="KW-1185">Reference proteome</keyword>
<dbReference type="InterPro" id="IPR055356">
    <property type="entry name" value="ZP-N"/>
</dbReference>
<evidence type="ECO:0000313" key="3">
    <source>
        <dbReference type="Proteomes" id="UP000031515"/>
    </source>
</evidence>
<dbReference type="Proteomes" id="UP000031515">
    <property type="component" value="Unassembled WGS sequence"/>
</dbReference>
<sequence length="59" mass="6631">ALQCLPDFMHVVVSRHFLQSEGYSPWNVSLIDPHCKPNITAESVVFNIPYKGCGTVREV</sequence>
<evidence type="ECO:0000259" key="1">
    <source>
        <dbReference type="PROSITE" id="PS51034"/>
    </source>
</evidence>
<dbReference type="PROSITE" id="PS51034">
    <property type="entry name" value="ZP_2"/>
    <property type="match status" value="1"/>
</dbReference>
<dbReference type="EMBL" id="KN126476">
    <property type="protein sequence ID" value="KFU89938.1"/>
    <property type="molecule type" value="Genomic_DNA"/>
</dbReference>
<reference evidence="2 3" key="1">
    <citation type="submission" date="2013-08" db="EMBL/GenBank/DDBJ databases">
        <title>Genome evolution of avian class.</title>
        <authorList>
            <person name="Zhang G."/>
            <person name="Li C."/>
        </authorList>
    </citation>
    <scope>NUCLEOTIDE SEQUENCE [LARGE SCALE GENOMIC DNA]</scope>
    <source>
        <strain evidence="2">M959</strain>
    </source>
</reference>
<protein>
    <submittedName>
        <fullName evidence="2">Putative ZP domain-containing protein LOC729800</fullName>
    </submittedName>
</protein>
<feature type="non-terminal residue" evidence="2">
    <location>
        <position position="59"/>
    </location>
</feature>
<evidence type="ECO:0000313" key="2">
    <source>
        <dbReference type="EMBL" id="KFU89938.1"/>
    </source>
</evidence>